<dbReference type="SMART" id="SM00827">
    <property type="entry name" value="PKS_AT"/>
    <property type="match status" value="1"/>
</dbReference>
<dbReference type="InterPro" id="IPR014031">
    <property type="entry name" value="Ketoacyl_synth_C"/>
</dbReference>
<dbReference type="Gene3D" id="1.10.1200.10">
    <property type="entry name" value="ACP-like"/>
    <property type="match status" value="2"/>
</dbReference>
<dbReference type="SMART" id="SM00825">
    <property type="entry name" value="PKS_KS"/>
    <property type="match status" value="1"/>
</dbReference>
<dbReference type="Pfam" id="PF00109">
    <property type="entry name" value="ketoacyl-synt"/>
    <property type="match status" value="1"/>
</dbReference>
<dbReference type="GO" id="GO:0004312">
    <property type="term" value="F:fatty acid synthase activity"/>
    <property type="evidence" value="ECO:0007669"/>
    <property type="project" value="TreeGrafter"/>
</dbReference>
<evidence type="ECO:0000313" key="10">
    <source>
        <dbReference type="Proteomes" id="UP001285441"/>
    </source>
</evidence>
<dbReference type="InterPro" id="IPR049900">
    <property type="entry name" value="PKS_mFAS_DH"/>
</dbReference>
<feature type="region of interest" description="Disordered" evidence="5">
    <location>
        <begin position="354"/>
        <end position="379"/>
    </location>
</feature>
<keyword evidence="2" id="KW-0597">Phosphoprotein</keyword>
<dbReference type="InterPro" id="IPR036736">
    <property type="entry name" value="ACP-like_sf"/>
</dbReference>
<evidence type="ECO:0000256" key="4">
    <source>
        <dbReference type="PROSITE-ProRule" id="PRU01363"/>
    </source>
</evidence>
<dbReference type="Gene3D" id="3.30.70.3290">
    <property type="match status" value="1"/>
</dbReference>
<dbReference type="InterPro" id="IPR014030">
    <property type="entry name" value="Ketoacyl_synth_N"/>
</dbReference>
<feature type="domain" description="PKS/mFAS DH" evidence="8">
    <location>
        <begin position="1308"/>
        <end position="1620"/>
    </location>
</feature>
<dbReference type="FunFam" id="1.10.1200.10:FF:000011">
    <property type="entry name" value="Sterigmatocystin biosynthesis polyketide synthase"/>
    <property type="match status" value="1"/>
</dbReference>
<dbReference type="InterPro" id="IPR020841">
    <property type="entry name" value="PKS_Beta-ketoAc_synthase_dom"/>
</dbReference>
<organism evidence="9 10">
    <name type="scientific">Podospora didyma</name>
    <dbReference type="NCBI Taxonomy" id="330526"/>
    <lineage>
        <taxon>Eukaryota</taxon>
        <taxon>Fungi</taxon>
        <taxon>Dikarya</taxon>
        <taxon>Ascomycota</taxon>
        <taxon>Pezizomycotina</taxon>
        <taxon>Sordariomycetes</taxon>
        <taxon>Sordariomycetidae</taxon>
        <taxon>Sordariales</taxon>
        <taxon>Podosporaceae</taxon>
        <taxon>Podospora</taxon>
    </lineage>
</organism>
<dbReference type="GO" id="GO:0004315">
    <property type="term" value="F:3-oxoacyl-[acyl-carrier-protein] synthase activity"/>
    <property type="evidence" value="ECO:0007669"/>
    <property type="project" value="InterPro"/>
</dbReference>
<evidence type="ECO:0000256" key="3">
    <source>
        <dbReference type="ARBA" id="ARBA00022679"/>
    </source>
</evidence>
<dbReference type="SUPFAM" id="SSF55048">
    <property type="entry name" value="Probable ACP-binding domain of malonyl-CoA ACP transacylase"/>
    <property type="match status" value="1"/>
</dbReference>
<dbReference type="InterPro" id="IPR020806">
    <property type="entry name" value="PKS_PP-bd"/>
</dbReference>
<feature type="region of interest" description="Disordered" evidence="5">
    <location>
        <begin position="1640"/>
        <end position="1672"/>
    </location>
</feature>
<evidence type="ECO:0000256" key="1">
    <source>
        <dbReference type="ARBA" id="ARBA00022450"/>
    </source>
</evidence>
<accession>A0AAE0P064</accession>
<evidence type="ECO:0000256" key="5">
    <source>
        <dbReference type="SAM" id="MobiDB-lite"/>
    </source>
</evidence>
<dbReference type="CDD" id="cd00833">
    <property type="entry name" value="PKS"/>
    <property type="match status" value="1"/>
</dbReference>
<protein>
    <submittedName>
        <fullName evidence="9">Conidial yellow pigment biosynthesis polyketide synthase</fullName>
    </submittedName>
</protein>
<dbReference type="Pfam" id="PF00550">
    <property type="entry name" value="PP-binding"/>
    <property type="match status" value="2"/>
</dbReference>
<dbReference type="InterPro" id="IPR009081">
    <property type="entry name" value="PP-bd_ACP"/>
</dbReference>
<dbReference type="PROSITE" id="PS50075">
    <property type="entry name" value="CARRIER"/>
    <property type="match status" value="2"/>
</dbReference>
<dbReference type="InterPro" id="IPR029058">
    <property type="entry name" value="AB_hydrolase_fold"/>
</dbReference>
<feature type="compositionally biased region" description="Polar residues" evidence="5">
    <location>
        <begin position="1649"/>
        <end position="1664"/>
    </location>
</feature>
<dbReference type="InterPro" id="IPR018201">
    <property type="entry name" value="Ketoacyl_synth_AS"/>
</dbReference>
<dbReference type="NCBIfam" id="TIGR04532">
    <property type="entry name" value="PT_fungal_PKS"/>
    <property type="match status" value="1"/>
</dbReference>
<name>A0AAE0P064_9PEZI</name>
<feature type="domain" description="Carrier" evidence="6">
    <location>
        <begin position="1674"/>
        <end position="1749"/>
    </location>
</feature>
<dbReference type="GO" id="GO:0006633">
    <property type="term" value="P:fatty acid biosynthetic process"/>
    <property type="evidence" value="ECO:0007669"/>
    <property type="project" value="InterPro"/>
</dbReference>
<feature type="active site" description="Proton donor; for dehydratase activity" evidence="4">
    <location>
        <position position="1532"/>
    </location>
</feature>
<keyword evidence="1" id="KW-0596">Phosphopantetheine</keyword>
<dbReference type="InterPro" id="IPR050091">
    <property type="entry name" value="PKS_NRPS_Biosynth_Enz"/>
</dbReference>
<dbReference type="Gene3D" id="3.40.47.10">
    <property type="match status" value="1"/>
</dbReference>
<dbReference type="SUPFAM" id="SSF53901">
    <property type="entry name" value="Thiolase-like"/>
    <property type="match status" value="1"/>
</dbReference>
<dbReference type="Gene3D" id="3.10.129.110">
    <property type="entry name" value="Polyketide synthase dehydratase"/>
    <property type="match status" value="1"/>
</dbReference>
<dbReference type="Pfam" id="PF02801">
    <property type="entry name" value="Ketoacyl-synt_C"/>
    <property type="match status" value="1"/>
</dbReference>
<evidence type="ECO:0000256" key="2">
    <source>
        <dbReference type="ARBA" id="ARBA00022553"/>
    </source>
</evidence>
<gene>
    <name evidence="9" type="ORF">B0H63DRAFT_539011</name>
</gene>
<dbReference type="InterPro" id="IPR030918">
    <property type="entry name" value="PT_fungal_PKS"/>
</dbReference>
<dbReference type="SUPFAM" id="SSF52151">
    <property type="entry name" value="FabD/lysophospholipase-like"/>
    <property type="match status" value="1"/>
</dbReference>
<dbReference type="Proteomes" id="UP001285441">
    <property type="component" value="Unassembled WGS sequence"/>
</dbReference>
<feature type="domain" description="Carrier" evidence="6">
    <location>
        <begin position="1794"/>
        <end position="1873"/>
    </location>
</feature>
<dbReference type="GO" id="GO:0044550">
    <property type="term" value="P:secondary metabolite biosynthetic process"/>
    <property type="evidence" value="ECO:0007669"/>
    <property type="project" value="TreeGrafter"/>
</dbReference>
<keyword evidence="10" id="KW-1185">Reference proteome</keyword>
<dbReference type="PROSITE" id="PS52004">
    <property type="entry name" value="KS3_2"/>
    <property type="match status" value="1"/>
</dbReference>
<evidence type="ECO:0000259" key="8">
    <source>
        <dbReference type="PROSITE" id="PS52019"/>
    </source>
</evidence>
<dbReference type="InterPro" id="IPR006162">
    <property type="entry name" value="Ppantetheine_attach_site"/>
</dbReference>
<feature type="region of interest" description="Disordered" evidence="5">
    <location>
        <begin position="1903"/>
        <end position="1931"/>
    </location>
</feature>
<dbReference type="InterPro" id="IPR014043">
    <property type="entry name" value="Acyl_transferase_dom"/>
</dbReference>
<dbReference type="InterPro" id="IPR016039">
    <property type="entry name" value="Thiolase-like"/>
</dbReference>
<dbReference type="Pfam" id="PF00975">
    <property type="entry name" value="Thioesterase"/>
    <property type="match status" value="1"/>
</dbReference>
<dbReference type="PROSITE" id="PS52019">
    <property type="entry name" value="PKS_MFAS_DH"/>
    <property type="match status" value="1"/>
</dbReference>
<feature type="region of interest" description="C-terminal hotdog fold" evidence="4">
    <location>
        <begin position="1471"/>
        <end position="1620"/>
    </location>
</feature>
<sequence length="2211" mass="240486">MGHQHEEPTTTLYLFGDQTFDVEPHLHRLLAAKNTNVVLKEFLDKTYDALRLQIFQLPKPVREELPRFTSIEDVLLWKRSDGSSCCVPLDMAITCMYQVGSFLMSQEAREYPTADNACIIGLCTGALAAVTISCSRSLAELVPRAVEAVVVAFRVGVCVTRMKMRLLASPEKMSRPWSMMVAGPSAAGAVNKFCEESSLPLTAKPWISAYTPSGLAVSGPPSSLDELVSSAHFQGLKFKAKAVYAPYHAPHLHSGADIEEILAPLALEKSTEICRKIPIMSSTGDWIEGSSFKDILVIALEHILLHPIRWNGILDEVRARLGDSWERNACKVEVFGSQADQLIYMVLRRHSQQSAASRPGQGKSETSSSSSPFKSGAAPNQAKSKIAIIGISEEFWDLLREGLDVHEEVPPLHWSKAHVDAAGTRKNTSATPYGCWLSDPASFDARFFNISPREAPQIDPAQRIALMTAYEAMEQAGVVPDATPSSRRDRVGVFYGVTSNDWMETNSAQNIDTYFIPGGNRAFIPGRINYFFKFSGPSYAVDTACSSSLSAIHIAANALWQRDVDMAIAGGTNVLTNPDFTSGLDRGHFLSRTGNCKTFDDSADGYCRGEGVGTVILKRLEDAIAEKDPILGVILGAYTNHSAEAESITRPHTGAQRAIFSKILNSSAVDAGSVGYVEMHGTGTQAGDATEMASVLEVFAPQGKAQPGAAQVVRRRAEPVFLGSAKSNIGHGEAASGVSSLIKVLLMMKNSWIPPHVGIKTKINSKFPTDLAERNVRIATDGGVPWSATGNPNLPRRAFVNNFSAAGGNSALLLEEAPPPLPAQSASNGKTQPNLVAVSARTGASLQGNLRALKGFLVNNPSASPSVGSLSYTTTARRMHHPHRVMLVGSSVDELVKQIDVALADQRGMTRHPKIPKTVFAFTGQGAQFPGMGRQLMETFSLFRTELRQLDRVVDSLGFPSIMPVYLAADDVSLDDFSPLQVQMASVCMQIALARLWASWGILPEAVVGHSLGEYAAFNVAGVLSDADTIYLVGTRAKLLQEMCTRGTHSMLVVRASAATITATLSKRNVAVQIACMNSPIETVLAGPDQDMLKASQILSDDAGLKTTRLKIPYAFHSSQVDPILARFKHAAASVRYLAPKCPVLCPLDGSIVETEGTFGPAYLGRHCREPVNLLRALQTAQRDGIMTAHSILLEVGPHPAVAGMVKATLGAQTTVISALNRHKSTSVLTDALTVLYQAGCNVDWAAYHSDFEASQKVVTGLPAYSWDLKPYWIQYVNDWSLRKGDPPLLLTREQEQERPKLESTTIHRVVEEEESEGGAKLHMIVEADIARPDLNPLVQGHMVDDIPLCTPSVYADMALVLGRYLVEHRAPSDRSKNQQVDVSDMTIFKALIARSQGPQPLQGHAEVDWTKNEAAMKFVSFDAKGKPQEHAKCIIRFTDRAILLSKLQTNAAAVKDRMQALRRGIADETAARFNRPMVYRMIRPLAQFHDEYRAIDEVVLDSKTLEASASVSFGQIKQKEGIFALHPAIIDAFTQSCGFTMNCNDSCDLDKEVYMNHGWGSFQVFADEIHSDRPYTSYTRMEEGQDKLWHGDVVIFDGDTIVAAFERIAIQCVPRRVLRVILSLESGIKSKKKPAVAAPAPVDSAAKTTPSSPAKAQAEQHQVTAAPSTTNSNTASTIALQIIAEESGVALCELTNSSAFADIGLDSLLGLTISARFREELDVELDFDSVFINCPTVGDLKAFLGARKGEIIQEPVAVTKHEEQQQQQQSPKLEKQQITVVAPSANEESALKADLFRRVLAIVSEESGISVDELTDDMHFSDAGVDSLLSLVIVSRFREELPEELSDNIPMDSLFVDCPTVAELRNRLVGSTVLDSSSDFTEISMVIPSMSTGSSLASSSSAQSLISLTPPSSKDSSSPSTDTESDTDEAVVVPRTTSLVLQGNPKTATKTLFMFPDGSGSASSYASIPAISSSDTCVVALNSPFLKEPSQLRAARLDDVIKDGYLAEIRRRQPHGPYHFAGWSAGGILAYRAAQVLLSGSEAVHSLTLIDSPPPLHGLDRLPPHFYAYCESLHLFGHKSKTSAEIKPPAWLIPHFNATIDLLHEYRALPIASSDSSREEKLERVEIIWAASCISDNPHLPKLAPHKDDTEGMKFLLERRTDFGPAGWEKLFPGREREIGLSRVEGAHHFSMMREPYSRKLAEVLRKAMA</sequence>
<dbReference type="Pfam" id="PF16073">
    <property type="entry name" value="SAT"/>
    <property type="match status" value="1"/>
</dbReference>
<dbReference type="InterPro" id="IPR001031">
    <property type="entry name" value="Thioesterase"/>
</dbReference>
<dbReference type="InterPro" id="IPR032088">
    <property type="entry name" value="SAT"/>
</dbReference>
<reference evidence="9" key="2">
    <citation type="submission" date="2023-06" db="EMBL/GenBank/DDBJ databases">
        <authorList>
            <consortium name="Lawrence Berkeley National Laboratory"/>
            <person name="Haridas S."/>
            <person name="Hensen N."/>
            <person name="Bonometti L."/>
            <person name="Westerberg I."/>
            <person name="Brannstrom I.O."/>
            <person name="Guillou S."/>
            <person name="Cros-Aarteil S."/>
            <person name="Calhoun S."/>
            <person name="Kuo A."/>
            <person name="Mondo S."/>
            <person name="Pangilinan J."/>
            <person name="Riley R."/>
            <person name="LaButti K."/>
            <person name="Andreopoulos B."/>
            <person name="Lipzen A."/>
            <person name="Chen C."/>
            <person name="Yanf M."/>
            <person name="Daum C."/>
            <person name="Ng V."/>
            <person name="Clum A."/>
            <person name="Steindorff A."/>
            <person name="Ohm R."/>
            <person name="Martin F."/>
            <person name="Silar P."/>
            <person name="Natvig D."/>
            <person name="Lalanne C."/>
            <person name="Gautier V."/>
            <person name="Ament-velasquez S.L."/>
            <person name="Kruys A."/>
            <person name="Hutchinson M.I."/>
            <person name="Powell A.J."/>
            <person name="Barry K."/>
            <person name="Miller A.N."/>
            <person name="Grigoriev I.V."/>
            <person name="Debuchy R."/>
            <person name="Gladieux P."/>
            <person name="Thoren M.H."/>
            <person name="Johannesson H."/>
        </authorList>
    </citation>
    <scope>NUCLEOTIDE SEQUENCE</scope>
    <source>
        <strain evidence="9">CBS 232.78</strain>
    </source>
</reference>
<evidence type="ECO:0000259" key="6">
    <source>
        <dbReference type="PROSITE" id="PS50075"/>
    </source>
</evidence>
<proteinExistence type="predicted"/>
<feature type="domain" description="Ketosynthase family 3 (KS3)" evidence="7">
    <location>
        <begin position="374"/>
        <end position="816"/>
    </location>
</feature>
<dbReference type="InterPro" id="IPR016036">
    <property type="entry name" value="Malonyl_transacylase_ACP-bd"/>
</dbReference>
<dbReference type="EMBL" id="JAULSW010000002">
    <property type="protein sequence ID" value="KAK3390615.1"/>
    <property type="molecule type" value="Genomic_DNA"/>
</dbReference>
<feature type="region of interest" description="N-terminal hotdog fold" evidence="4">
    <location>
        <begin position="1308"/>
        <end position="1443"/>
    </location>
</feature>
<dbReference type="PANTHER" id="PTHR43775">
    <property type="entry name" value="FATTY ACID SYNTHASE"/>
    <property type="match status" value="1"/>
</dbReference>
<dbReference type="Pfam" id="PF14765">
    <property type="entry name" value="PS-DH"/>
    <property type="match status" value="1"/>
</dbReference>
<dbReference type="Pfam" id="PF00698">
    <property type="entry name" value="Acyl_transf_1"/>
    <property type="match status" value="1"/>
</dbReference>
<dbReference type="InterPro" id="IPR049551">
    <property type="entry name" value="PKS_DH_C"/>
</dbReference>
<dbReference type="InterPro" id="IPR016035">
    <property type="entry name" value="Acyl_Trfase/lysoPLipase"/>
</dbReference>
<reference evidence="9" key="1">
    <citation type="journal article" date="2023" name="Mol. Phylogenet. Evol.">
        <title>Genome-scale phylogeny and comparative genomics of the fungal order Sordariales.</title>
        <authorList>
            <person name="Hensen N."/>
            <person name="Bonometti L."/>
            <person name="Westerberg I."/>
            <person name="Brannstrom I.O."/>
            <person name="Guillou S."/>
            <person name="Cros-Aarteil S."/>
            <person name="Calhoun S."/>
            <person name="Haridas S."/>
            <person name="Kuo A."/>
            <person name="Mondo S."/>
            <person name="Pangilinan J."/>
            <person name="Riley R."/>
            <person name="LaButti K."/>
            <person name="Andreopoulos B."/>
            <person name="Lipzen A."/>
            <person name="Chen C."/>
            <person name="Yan M."/>
            <person name="Daum C."/>
            <person name="Ng V."/>
            <person name="Clum A."/>
            <person name="Steindorff A."/>
            <person name="Ohm R.A."/>
            <person name="Martin F."/>
            <person name="Silar P."/>
            <person name="Natvig D.O."/>
            <person name="Lalanne C."/>
            <person name="Gautier V."/>
            <person name="Ament-Velasquez S.L."/>
            <person name="Kruys A."/>
            <person name="Hutchinson M.I."/>
            <person name="Powell A.J."/>
            <person name="Barry K."/>
            <person name="Miller A.N."/>
            <person name="Grigoriev I.V."/>
            <person name="Debuchy R."/>
            <person name="Gladieux P."/>
            <person name="Hiltunen Thoren M."/>
            <person name="Johannesson H."/>
        </authorList>
    </citation>
    <scope>NUCLEOTIDE SEQUENCE</scope>
    <source>
        <strain evidence="9">CBS 232.78</strain>
    </source>
</reference>
<dbReference type="PANTHER" id="PTHR43775:SF40">
    <property type="entry name" value="NORSOLORINIC ACID SYNTHASE STCA"/>
    <property type="match status" value="1"/>
</dbReference>
<dbReference type="Gene3D" id="3.40.366.10">
    <property type="entry name" value="Malonyl-Coenzyme A Acyl Carrier Protein, domain 2"/>
    <property type="match status" value="2"/>
</dbReference>
<dbReference type="Gene3D" id="3.40.50.1820">
    <property type="entry name" value="alpha/beta hydrolase"/>
    <property type="match status" value="1"/>
</dbReference>
<evidence type="ECO:0000313" key="9">
    <source>
        <dbReference type="EMBL" id="KAK3390615.1"/>
    </source>
</evidence>
<feature type="compositionally biased region" description="Low complexity" evidence="5">
    <location>
        <begin position="364"/>
        <end position="375"/>
    </location>
</feature>
<comment type="caution">
    <text evidence="9">The sequence shown here is derived from an EMBL/GenBank/DDBJ whole genome shotgun (WGS) entry which is preliminary data.</text>
</comment>
<dbReference type="SUPFAM" id="SSF47336">
    <property type="entry name" value="ACP-like"/>
    <property type="match status" value="2"/>
</dbReference>
<dbReference type="Pfam" id="PF22621">
    <property type="entry name" value="CurL-like_PKS_C"/>
    <property type="match status" value="1"/>
</dbReference>
<feature type="compositionally biased region" description="Low complexity" evidence="5">
    <location>
        <begin position="1903"/>
        <end position="1923"/>
    </location>
</feature>
<dbReference type="InterPro" id="IPR042104">
    <property type="entry name" value="PKS_dehydratase_sf"/>
</dbReference>
<dbReference type="InterPro" id="IPR001227">
    <property type="entry name" value="Ac_transferase_dom_sf"/>
</dbReference>
<keyword evidence="3" id="KW-0808">Transferase</keyword>
<dbReference type="FunFam" id="3.10.129.110:FF:000001">
    <property type="entry name" value="Sterigmatocystin biosynthesis polyketide synthase"/>
    <property type="match status" value="1"/>
</dbReference>
<dbReference type="GO" id="GO:0031177">
    <property type="term" value="F:phosphopantetheine binding"/>
    <property type="evidence" value="ECO:0007669"/>
    <property type="project" value="InterPro"/>
</dbReference>
<dbReference type="PROSITE" id="PS00606">
    <property type="entry name" value="KS3_1"/>
    <property type="match status" value="1"/>
</dbReference>
<dbReference type="PROSITE" id="PS00012">
    <property type="entry name" value="PHOSPHOPANTETHEINE"/>
    <property type="match status" value="1"/>
</dbReference>
<evidence type="ECO:0000259" key="7">
    <source>
        <dbReference type="PROSITE" id="PS52004"/>
    </source>
</evidence>
<dbReference type="SMART" id="SM00823">
    <property type="entry name" value="PKS_PP"/>
    <property type="match status" value="2"/>
</dbReference>
<dbReference type="SUPFAM" id="SSF53474">
    <property type="entry name" value="alpha/beta-Hydrolases"/>
    <property type="match status" value="1"/>
</dbReference>
<feature type="active site" description="Proton acceptor; for dehydratase activity" evidence="4">
    <location>
        <position position="1342"/>
    </location>
</feature>